<evidence type="ECO:0000256" key="2">
    <source>
        <dbReference type="SAM" id="MobiDB-lite"/>
    </source>
</evidence>
<reference evidence="3 4" key="1">
    <citation type="submission" date="2020-08" db="EMBL/GenBank/DDBJ databases">
        <title>Genemic of Streptomyces polyaspartic.</title>
        <authorList>
            <person name="Liu W."/>
        </authorList>
    </citation>
    <scope>NUCLEOTIDE SEQUENCE [LARGE SCALE GENOMIC DNA]</scope>
    <source>
        <strain evidence="3 4">TRM66268-LWL</strain>
    </source>
</reference>
<evidence type="ECO:0000313" key="3">
    <source>
        <dbReference type="EMBL" id="MBC9719391.1"/>
    </source>
</evidence>
<keyword evidence="4" id="KW-1185">Reference proteome</keyword>
<feature type="region of interest" description="Disordered" evidence="2">
    <location>
        <begin position="96"/>
        <end position="116"/>
    </location>
</feature>
<dbReference type="Proteomes" id="UP000642284">
    <property type="component" value="Unassembled WGS sequence"/>
</dbReference>
<dbReference type="EMBL" id="JACTVJ010000039">
    <property type="protein sequence ID" value="MBC9719391.1"/>
    <property type="molecule type" value="Genomic_DNA"/>
</dbReference>
<gene>
    <name evidence="3" type="ORF">H9Y04_43465</name>
</gene>
<organism evidence="3 4">
    <name type="scientific">Streptomyces polyasparticus</name>
    <dbReference type="NCBI Taxonomy" id="2767826"/>
    <lineage>
        <taxon>Bacteria</taxon>
        <taxon>Bacillati</taxon>
        <taxon>Actinomycetota</taxon>
        <taxon>Actinomycetes</taxon>
        <taxon>Kitasatosporales</taxon>
        <taxon>Streptomycetaceae</taxon>
        <taxon>Streptomyces</taxon>
    </lineage>
</organism>
<dbReference type="InterPro" id="IPR008807">
    <property type="entry name" value="ROS_MUCR"/>
</dbReference>
<name>A0ABR7SV59_9ACTN</name>
<comment type="caution">
    <text evidence="3">The sequence shown here is derived from an EMBL/GenBank/DDBJ whole genome shotgun (WGS) entry which is preliminary data.</text>
</comment>
<protein>
    <submittedName>
        <fullName evidence="3">MucR family transcriptional regulator</fullName>
    </submittedName>
</protein>
<evidence type="ECO:0000313" key="4">
    <source>
        <dbReference type="Proteomes" id="UP000642284"/>
    </source>
</evidence>
<evidence type="ECO:0000256" key="1">
    <source>
        <dbReference type="ARBA" id="ARBA00007031"/>
    </source>
</evidence>
<accession>A0ABR7SV59</accession>
<feature type="region of interest" description="Disordered" evidence="2">
    <location>
        <begin position="1"/>
        <end position="21"/>
    </location>
</feature>
<dbReference type="Gene3D" id="1.10.10.1550">
    <property type="entry name" value="ROS/MUCR transcriptional regulator protein"/>
    <property type="match status" value="1"/>
</dbReference>
<comment type="similarity">
    <text evidence="1">Belongs to the ros/MucR family.</text>
</comment>
<sequence length="199" mass="21447">MALSRPADDGPPSVEPGVQPEKDGLLQCLECGGWYRGLGGHTANKHKISADEYRSRHGLAVSHRLQSADLAETRRAYGRQRWADESSPFRRQHRIPDDATRERAKAARGESARRPGAQAVLHANGEAVGRLARERALAADDALARTLGHPDAAALVDATRHLTGVAFASLLGVPYQTAARLRSRHGSTRPRAAGAETTE</sequence>
<dbReference type="Pfam" id="PF05443">
    <property type="entry name" value="ROS_MUCR"/>
    <property type="match status" value="1"/>
</dbReference>
<feature type="compositionally biased region" description="Basic and acidic residues" evidence="2">
    <location>
        <begin position="96"/>
        <end position="113"/>
    </location>
</feature>
<proteinExistence type="inferred from homology"/>
<dbReference type="RefSeq" id="WP_187819796.1">
    <property type="nucleotide sequence ID" value="NZ_JACTVJ010000039.1"/>
</dbReference>
<dbReference type="InterPro" id="IPR041920">
    <property type="entry name" value="ROS/MUCR_sf"/>
</dbReference>
<feature type="region of interest" description="Disordered" evidence="2">
    <location>
        <begin position="179"/>
        <end position="199"/>
    </location>
</feature>